<dbReference type="Proteomes" id="UP001530400">
    <property type="component" value="Unassembled WGS sequence"/>
</dbReference>
<comment type="caution">
    <text evidence="1">The sequence shown here is derived from an EMBL/GenBank/DDBJ whole genome shotgun (WGS) entry which is preliminary data.</text>
</comment>
<accession>A0ABD3PR25</accession>
<dbReference type="AlphaFoldDB" id="A0ABD3PR25"/>
<proteinExistence type="predicted"/>
<sequence length="133" mass="16193">MKEMIREEFDEELYNVVPHLDRERKSILRNMRPNESRNCYISCDVAKAIMNHAFQYDRRRFYHWTKPFGSPKYILIFKRRHMMQTFEQVDRTNHKFLGRSPWGIVIDGIIEITWEAGETNLLAGNWRWIKQLS</sequence>
<organism evidence="1 2">
    <name type="scientific">Cyclotella atomus</name>
    <dbReference type="NCBI Taxonomy" id="382360"/>
    <lineage>
        <taxon>Eukaryota</taxon>
        <taxon>Sar</taxon>
        <taxon>Stramenopiles</taxon>
        <taxon>Ochrophyta</taxon>
        <taxon>Bacillariophyta</taxon>
        <taxon>Coscinodiscophyceae</taxon>
        <taxon>Thalassiosirophycidae</taxon>
        <taxon>Stephanodiscales</taxon>
        <taxon>Stephanodiscaceae</taxon>
        <taxon>Cyclotella</taxon>
    </lineage>
</organism>
<evidence type="ECO:0000313" key="1">
    <source>
        <dbReference type="EMBL" id="KAL3790267.1"/>
    </source>
</evidence>
<protein>
    <submittedName>
        <fullName evidence="1">Uncharacterized protein</fullName>
    </submittedName>
</protein>
<dbReference type="EMBL" id="JALLPJ020000506">
    <property type="protein sequence ID" value="KAL3790267.1"/>
    <property type="molecule type" value="Genomic_DNA"/>
</dbReference>
<name>A0ABD3PR25_9STRA</name>
<gene>
    <name evidence="1" type="ORF">ACHAWO_001342</name>
</gene>
<reference evidence="1 2" key="1">
    <citation type="submission" date="2024-10" db="EMBL/GenBank/DDBJ databases">
        <title>Updated reference genomes for cyclostephanoid diatoms.</title>
        <authorList>
            <person name="Roberts W.R."/>
            <person name="Alverson A.J."/>
        </authorList>
    </citation>
    <scope>NUCLEOTIDE SEQUENCE [LARGE SCALE GENOMIC DNA]</scope>
    <source>
        <strain evidence="1 2">AJA010-31</strain>
    </source>
</reference>
<keyword evidence="2" id="KW-1185">Reference proteome</keyword>
<evidence type="ECO:0000313" key="2">
    <source>
        <dbReference type="Proteomes" id="UP001530400"/>
    </source>
</evidence>